<dbReference type="InterPro" id="IPR040350">
    <property type="entry name" value="TMEM272"/>
</dbReference>
<keyword evidence="1" id="KW-0812">Transmembrane</keyword>
<evidence type="ECO:0000256" key="1">
    <source>
        <dbReference type="SAM" id="Phobius"/>
    </source>
</evidence>
<dbReference type="Proteomes" id="UP001321473">
    <property type="component" value="Unassembled WGS sequence"/>
</dbReference>
<dbReference type="PANTHER" id="PTHR33444:SF7">
    <property type="entry name" value="TRANSMEMBRANE PROTEIN 272"/>
    <property type="match status" value="1"/>
</dbReference>
<dbReference type="AlphaFoldDB" id="A0AAQ4DMN4"/>
<name>A0AAQ4DMN4_AMBAM</name>
<feature type="transmembrane region" description="Helical" evidence="1">
    <location>
        <begin position="148"/>
        <end position="169"/>
    </location>
</feature>
<feature type="transmembrane region" description="Helical" evidence="1">
    <location>
        <begin position="94"/>
        <end position="114"/>
    </location>
</feature>
<dbReference type="EMBL" id="JARKHS020029061">
    <property type="protein sequence ID" value="KAK8763724.1"/>
    <property type="molecule type" value="Genomic_DNA"/>
</dbReference>
<keyword evidence="3" id="KW-1185">Reference proteome</keyword>
<sequence length="226" mass="26213">MTSHFLSSYLFLSRSSFVCPALFRTAQISLDDRRRLYVKAEEERRHTAYGSISYQIREANEEASGFFDFMGRALAIVSTSGVQYLQECPKEPNIPLYLLIGGAFGLIKVGTLLYHQMRRHRYERLDDALADGDIDELWSSTSTKVTEYALTIFLLVWFGMGNYWVLHIYRPRYEPLLREPNNYCDKTVYTFSLIHLLVCYGVIGLWVIEVICLALCVRVFGLWCKK</sequence>
<evidence type="ECO:0000313" key="2">
    <source>
        <dbReference type="EMBL" id="KAK8763724.1"/>
    </source>
</evidence>
<comment type="caution">
    <text evidence="2">The sequence shown here is derived from an EMBL/GenBank/DDBJ whole genome shotgun (WGS) entry which is preliminary data.</text>
</comment>
<keyword evidence="1" id="KW-0472">Membrane</keyword>
<proteinExistence type="predicted"/>
<feature type="transmembrane region" description="Helical" evidence="1">
    <location>
        <begin position="189"/>
        <end position="217"/>
    </location>
</feature>
<gene>
    <name evidence="2" type="ORF">V5799_033667</name>
</gene>
<organism evidence="2 3">
    <name type="scientific">Amblyomma americanum</name>
    <name type="common">Lone star tick</name>
    <dbReference type="NCBI Taxonomy" id="6943"/>
    <lineage>
        <taxon>Eukaryota</taxon>
        <taxon>Metazoa</taxon>
        <taxon>Ecdysozoa</taxon>
        <taxon>Arthropoda</taxon>
        <taxon>Chelicerata</taxon>
        <taxon>Arachnida</taxon>
        <taxon>Acari</taxon>
        <taxon>Parasitiformes</taxon>
        <taxon>Ixodida</taxon>
        <taxon>Ixodoidea</taxon>
        <taxon>Ixodidae</taxon>
        <taxon>Amblyomminae</taxon>
        <taxon>Amblyomma</taxon>
    </lineage>
</organism>
<dbReference type="PANTHER" id="PTHR33444">
    <property type="entry name" value="SI:DKEY-19B23.12-RELATED"/>
    <property type="match status" value="1"/>
</dbReference>
<evidence type="ECO:0000313" key="3">
    <source>
        <dbReference type="Proteomes" id="UP001321473"/>
    </source>
</evidence>
<keyword evidence="1" id="KW-1133">Transmembrane helix</keyword>
<reference evidence="2 3" key="1">
    <citation type="journal article" date="2023" name="Arcadia Sci">
        <title>De novo assembly of a long-read Amblyomma americanum tick genome.</title>
        <authorList>
            <person name="Chou S."/>
            <person name="Poskanzer K.E."/>
            <person name="Rollins M."/>
            <person name="Thuy-Boun P.S."/>
        </authorList>
    </citation>
    <scope>NUCLEOTIDE SEQUENCE [LARGE SCALE GENOMIC DNA]</scope>
    <source>
        <strain evidence="2">F_SG_1</strain>
        <tissue evidence="2">Salivary glands</tissue>
    </source>
</reference>
<protein>
    <submittedName>
        <fullName evidence="2">Uncharacterized protein</fullName>
    </submittedName>
</protein>
<accession>A0AAQ4DMN4</accession>